<dbReference type="Proteomes" id="UP001345963">
    <property type="component" value="Unassembled WGS sequence"/>
</dbReference>
<keyword evidence="2" id="KW-1185">Reference proteome</keyword>
<gene>
    <name evidence="1" type="ORF">ATANTOWER_010716</name>
</gene>
<evidence type="ECO:0000313" key="1">
    <source>
        <dbReference type="EMBL" id="MED6255505.1"/>
    </source>
</evidence>
<comment type="caution">
    <text evidence="1">The sequence shown here is derived from an EMBL/GenBank/DDBJ whole genome shotgun (WGS) entry which is preliminary data.</text>
</comment>
<organism evidence="1 2">
    <name type="scientific">Ataeniobius toweri</name>
    <dbReference type="NCBI Taxonomy" id="208326"/>
    <lineage>
        <taxon>Eukaryota</taxon>
        <taxon>Metazoa</taxon>
        <taxon>Chordata</taxon>
        <taxon>Craniata</taxon>
        <taxon>Vertebrata</taxon>
        <taxon>Euteleostomi</taxon>
        <taxon>Actinopterygii</taxon>
        <taxon>Neopterygii</taxon>
        <taxon>Teleostei</taxon>
        <taxon>Neoteleostei</taxon>
        <taxon>Acanthomorphata</taxon>
        <taxon>Ovalentaria</taxon>
        <taxon>Atherinomorphae</taxon>
        <taxon>Cyprinodontiformes</taxon>
        <taxon>Goodeidae</taxon>
        <taxon>Ataeniobius</taxon>
    </lineage>
</organism>
<evidence type="ECO:0000313" key="2">
    <source>
        <dbReference type="Proteomes" id="UP001345963"/>
    </source>
</evidence>
<protein>
    <submittedName>
        <fullName evidence="1">Uncharacterized protein</fullName>
    </submittedName>
</protein>
<name>A0ABU7C136_9TELE</name>
<dbReference type="EMBL" id="JAHUTI010071200">
    <property type="protein sequence ID" value="MED6255505.1"/>
    <property type="molecule type" value="Genomic_DNA"/>
</dbReference>
<reference evidence="1 2" key="1">
    <citation type="submission" date="2021-07" db="EMBL/GenBank/DDBJ databases">
        <authorList>
            <person name="Palmer J.M."/>
        </authorList>
    </citation>
    <scope>NUCLEOTIDE SEQUENCE [LARGE SCALE GENOMIC DNA]</scope>
    <source>
        <strain evidence="1 2">AT_MEX2019</strain>
        <tissue evidence="1">Muscle</tissue>
    </source>
</reference>
<proteinExistence type="predicted"/>
<sequence length="120" mass="13759">MRRRDLVYTGCGKACGMWLQGVFVVPWKGSAHIPTCSCTQFEILYPNPAPEGCVDPNRNLELQSESGVDRTSKRGMGKMGRWRMLRHGMVITDRKEGWLEKRERRGMSYCEEYEEVGVAL</sequence>
<accession>A0ABU7C136</accession>